<evidence type="ECO:0000313" key="2">
    <source>
        <dbReference type="Proteomes" id="UP000709959"/>
    </source>
</evidence>
<dbReference type="AlphaFoldDB" id="A0A936K512"/>
<accession>A0A936K512</accession>
<sequence length="269" mass="28737">MMNPAALQLAAELGGTLLSGLGGGLLLVERSQGHGLAQVAVLGRGAADLLAPLEAAERLQAGGLQLNLLALLPLPGCDLTASLDLHRRRLGALVAALDAGLPWLNGKPMLARRLPGRIRRATPVPLAKAPMGPLEKTELKAFLADWDKDRRKMVFRRPEWREAPDHAEHGGFETELWPGVPLPDGAELRVAPLELPCATPLADALRVALRLATGTPVPILPLPEDPACLHALRRLTPEIAAFRGPVRAWELALAELARLPGPPHFCARC</sequence>
<protein>
    <submittedName>
        <fullName evidence="1">Uncharacterized protein</fullName>
    </submittedName>
</protein>
<reference evidence="1 2" key="1">
    <citation type="submission" date="2020-10" db="EMBL/GenBank/DDBJ databases">
        <title>Connecting structure to function with the recovery of over 1000 high-quality activated sludge metagenome-assembled genomes encoding full-length rRNA genes using long-read sequencing.</title>
        <authorList>
            <person name="Singleton C.M."/>
            <person name="Petriglieri F."/>
            <person name="Kristensen J.M."/>
            <person name="Kirkegaard R.H."/>
            <person name="Michaelsen T.Y."/>
            <person name="Andersen M.H."/>
            <person name="Karst S.M."/>
            <person name="Dueholm M.S."/>
            <person name="Nielsen P.H."/>
            <person name="Albertsen M."/>
        </authorList>
    </citation>
    <scope>NUCLEOTIDE SEQUENCE [LARGE SCALE GENOMIC DNA]</scope>
    <source>
        <strain evidence="1">OdNE_18-Q3-R46-58_MAXAC.008</strain>
    </source>
</reference>
<dbReference type="EMBL" id="JADKCH010000002">
    <property type="protein sequence ID" value="MBK8571788.1"/>
    <property type="molecule type" value="Genomic_DNA"/>
</dbReference>
<proteinExistence type="predicted"/>
<evidence type="ECO:0000313" key="1">
    <source>
        <dbReference type="EMBL" id="MBK8571788.1"/>
    </source>
</evidence>
<name>A0A936K512_9BACT</name>
<gene>
    <name evidence="1" type="ORF">IPN91_03895</name>
</gene>
<organism evidence="1 2">
    <name type="scientific">Candidatus Geothrix odensensis</name>
    <dbReference type="NCBI Taxonomy" id="2954440"/>
    <lineage>
        <taxon>Bacteria</taxon>
        <taxon>Pseudomonadati</taxon>
        <taxon>Acidobacteriota</taxon>
        <taxon>Holophagae</taxon>
        <taxon>Holophagales</taxon>
        <taxon>Holophagaceae</taxon>
        <taxon>Geothrix</taxon>
    </lineage>
</organism>
<comment type="caution">
    <text evidence="1">The sequence shown here is derived from an EMBL/GenBank/DDBJ whole genome shotgun (WGS) entry which is preliminary data.</text>
</comment>
<dbReference type="Proteomes" id="UP000709959">
    <property type="component" value="Unassembled WGS sequence"/>
</dbReference>